<feature type="transmembrane region" description="Helical" evidence="2">
    <location>
        <begin position="375"/>
        <end position="397"/>
    </location>
</feature>
<sequence length="542" mass="56206">MGTSGSTSTSARFVVESSQTDQPREPRVGWPWPVVVLAAATVAILAQWLALAGIIVPEWLSSSGRSFPTILAAASSLWLSGHGVPIDIIGIHIGLIPLGLTSVSLLLGEEACRYGTRVLWHRHDGHPPRRHIGEAIALHATVELLAAIIMTAAAGTSRWVTAMIGALLIGLCSGLIGACRGARVNPFDGLPHWARGLPRAVGSTVGVCLAGGSAALAVSLLVHAKTVIGLHQQIGATGWGGICLILAQLGWLPTMALWATAWTLGPGFAFGTQTFVSPLGTHLGIVPGLPVLGALPSNGPLSPAACAWFGVPVAAGIIGGILVMKSLPQAEFETGASLGALSGLISGLVLAILGLLSHGSLGDGRLSEVGTIMPAMAGCAVGILTLVTMLCGFVIGLTRRLQSEESRQGRAERHEARKEALAAKSEARARNRAARKQEKAEQKAAREQEKAAKEAEQKAAAQADDAQEPRPSQPGGHEGATSAGHEVSDDALDEVTRSRRITRPTAAPTDSTASEQEAIGHDIYDAIQNGRENPDDTTTRPS</sequence>
<feature type="transmembrane region" description="Helical" evidence="2">
    <location>
        <begin position="301"/>
        <end position="324"/>
    </location>
</feature>
<feature type="transmembrane region" description="Helical" evidence="2">
    <location>
        <begin position="132"/>
        <end position="153"/>
    </location>
</feature>
<feature type="transmembrane region" description="Helical" evidence="2">
    <location>
        <begin position="336"/>
        <end position="355"/>
    </location>
</feature>
<reference evidence="3 4" key="1">
    <citation type="submission" date="2023-01" db="EMBL/GenBank/DDBJ databases">
        <authorList>
            <person name="Lee S.H."/>
            <person name="Jung H.S."/>
            <person name="Yun J.U."/>
        </authorList>
    </citation>
    <scope>NUCLEOTIDE SEQUENCE [LARGE SCALE GENOMIC DNA]</scope>
    <source>
        <strain evidence="3 4">CBA3108</strain>
    </source>
</reference>
<protein>
    <submittedName>
        <fullName evidence="3">DUF6350 family protein</fullName>
    </submittedName>
</protein>
<reference evidence="3 4" key="2">
    <citation type="submission" date="2023-06" db="EMBL/GenBank/DDBJ databases">
        <title>The Gram-positive Non-spore-bearing Anaerobic Bacilli of Human Feces.</title>
        <authorList>
            <person name="Eggerth A.H."/>
        </authorList>
    </citation>
    <scope>NUCLEOTIDE SEQUENCE [LARGE SCALE GENOMIC DNA]</scope>
    <source>
        <strain evidence="3 4">CBA3108</strain>
    </source>
</reference>
<proteinExistence type="predicted"/>
<organism evidence="3 4">
    <name type="scientific">Cutibacterium equinum</name>
    <dbReference type="NCBI Taxonomy" id="3016342"/>
    <lineage>
        <taxon>Bacteria</taxon>
        <taxon>Bacillati</taxon>
        <taxon>Actinomycetota</taxon>
        <taxon>Actinomycetes</taxon>
        <taxon>Propionibacteriales</taxon>
        <taxon>Propionibacteriaceae</taxon>
        <taxon>Cutibacterium</taxon>
    </lineage>
</organism>
<feature type="compositionally biased region" description="Basic and acidic residues" evidence="1">
    <location>
        <begin position="403"/>
        <end position="457"/>
    </location>
</feature>
<name>A0ABY7QWK2_9ACTN</name>
<evidence type="ECO:0000256" key="2">
    <source>
        <dbReference type="SAM" id="Phobius"/>
    </source>
</evidence>
<dbReference type="Proteomes" id="UP001212097">
    <property type="component" value="Chromosome"/>
</dbReference>
<feature type="transmembrane region" description="Helical" evidence="2">
    <location>
        <begin position="159"/>
        <end position="179"/>
    </location>
</feature>
<dbReference type="InterPro" id="IPR045931">
    <property type="entry name" value="DUF6350"/>
</dbReference>
<evidence type="ECO:0000313" key="3">
    <source>
        <dbReference type="EMBL" id="WCC79448.1"/>
    </source>
</evidence>
<feature type="compositionally biased region" description="Polar residues" evidence="1">
    <location>
        <begin position="1"/>
        <end position="21"/>
    </location>
</feature>
<evidence type="ECO:0000313" key="4">
    <source>
        <dbReference type="Proteomes" id="UP001212097"/>
    </source>
</evidence>
<accession>A0ABY7QWK2</accession>
<feature type="compositionally biased region" description="Basic and acidic residues" evidence="1">
    <location>
        <begin position="532"/>
        <end position="542"/>
    </location>
</feature>
<dbReference type="EMBL" id="CP115668">
    <property type="protein sequence ID" value="WCC79448.1"/>
    <property type="molecule type" value="Genomic_DNA"/>
</dbReference>
<gene>
    <name evidence="3" type="ORF">O6R08_07970</name>
</gene>
<keyword evidence="2" id="KW-1133">Transmembrane helix</keyword>
<dbReference type="Pfam" id="PF19877">
    <property type="entry name" value="DUF6350"/>
    <property type="match status" value="1"/>
</dbReference>
<feature type="region of interest" description="Disordered" evidence="1">
    <location>
        <begin position="403"/>
        <end position="542"/>
    </location>
</feature>
<evidence type="ECO:0000256" key="1">
    <source>
        <dbReference type="SAM" id="MobiDB-lite"/>
    </source>
</evidence>
<feature type="region of interest" description="Disordered" evidence="1">
    <location>
        <begin position="1"/>
        <end position="25"/>
    </location>
</feature>
<feature type="transmembrane region" description="Helical" evidence="2">
    <location>
        <begin position="200"/>
        <end position="224"/>
    </location>
</feature>
<feature type="transmembrane region" description="Helical" evidence="2">
    <location>
        <begin position="30"/>
        <end position="56"/>
    </location>
</feature>
<keyword evidence="2" id="KW-0812">Transmembrane</keyword>
<feature type="transmembrane region" description="Helical" evidence="2">
    <location>
        <begin position="275"/>
        <end position="295"/>
    </location>
</feature>
<keyword evidence="4" id="KW-1185">Reference proteome</keyword>
<dbReference type="RefSeq" id="WP_271417649.1">
    <property type="nucleotide sequence ID" value="NZ_CP115668.1"/>
</dbReference>
<keyword evidence="2" id="KW-0472">Membrane</keyword>
<feature type="transmembrane region" description="Helical" evidence="2">
    <location>
        <begin position="236"/>
        <end position="263"/>
    </location>
</feature>